<dbReference type="Pfam" id="PF00134">
    <property type="entry name" value="Cyclin_N"/>
    <property type="match status" value="1"/>
</dbReference>
<feature type="region of interest" description="Disordered" evidence="5">
    <location>
        <begin position="28"/>
        <end position="75"/>
    </location>
</feature>
<evidence type="ECO:0000256" key="3">
    <source>
        <dbReference type="ARBA" id="ARBA00023306"/>
    </source>
</evidence>
<dbReference type="InterPro" id="IPR004367">
    <property type="entry name" value="Cyclin_C-dom"/>
</dbReference>
<dbReference type="InterPro" id="IPR036915">
    <property type="entry name" value="Cyclin-like_sf"/>
</dbReference>
<dbReference type="GO" id="GO:0000278">
    <property type="term" value="P:mitotic cell cycle"/>
    <property type="evidence" value="ECO:0007669"/>
    <property type="project" value="UniProtKB-ARBA"/>
</dbReference>
<dbReference type="AlphaFoldDB" id="A0A6A4X8Q9"/>
<evidence type="ECO:0000313" key="8">
    <source>
        <dbReference type="EMBL" id="KAF0311458.1"/>
    </source>
</evidence>
<keyword evidence="3" id="KW-0131">Cell cycle</keyword>
<name>A0A6A4X8Q9_AMPAM</name>
<evidence type="ECO:0000256" key="4">
    <source>
        <dbReference type="RuleBase" id="RU000383"/>
    </source>
</evidence>
<reference evidence="8 9" key="1">
    <citation type="submission" date="2019-07" db="EMBL/GenBank/DDBJ databases">
        <title>Draft genome assembly of a fouling barnacle, Amphibalanus amphitrite (Darwin, 1854): The first reference genome for Thecostraca.</title>
        <authorList>
            <person name="Kim W."/>
        </authorList>
    </citation>
    <scope>NUCLEOTIDE SEQUENCE [LARGE SCALE GENOMIC DNA]</scope>
    <source>
        <strain evidence="8">SNU_AA5</strain>
        <tissue evidence="8">Soma without cirri and trophi</tissue>
    </source>
</reference>
<evidence type="ECO:0000259" key="6">
    <source>
        <dbReference type="SMART" id="SM00385"/>
    </source>
</evidence>
<evidence type="ECO:0000256" key="1">
    <source>
        <dbReference type="ARBA" id="ARBA00022618"/>
    </source>
</evidence>
<dbReference type="PROSITE" id="PS00292">
    <property type="entry name" value="CYCLINS"/>
    <property type="match status" value="1"/>
</dbReference>
<evidence type="ECO:0000259" key="7">
    <source>
        <dbReference type="SMART" id="SM01332"/>
    </source>
</evidence>
<dbReference type="OrthoDB" id="5590282at2759"/>
<accession>A0A6A4X8Q9</accession>
<gene>
    <name evidence="8" type="primary">CYCE</name>
    <name evidence="8" type="ORF">FJT64_017715</name>
</gene>
<comment type="caution">
    <text evidence="8">The sequence shown here is derived from an EMBL/GenBank/DDBJ whole genome shotgun (WGS) entry which is preliminary data.</text>
</comment>
<dbReference type="InterPro" id="IPR048258">
    <property type="entry name" value="Cyclins_cyclin-box"/>
</dbReference>
<dbReference type="InterPro" id="IPR013763">
    <property type="entry name" value="Cyclin-like_dom"/>
</dbReference>
<proteinExistence type="inferred from homology"/>
<feature type="region of interest" description="Disordered" evidence="5">
    <location>
        <begin position="429"/>
        <end position="460"/>
    </location>
</feature>
<dbReference type="Proteomes" id="UP000440578">
    <property type="component" value="Unassembled WGS sequence"/>
</dbReference>
<evidence type="ECO:0000256" key="5">
    <source>
        <dbReference type="SAM" id="MobiDB-lite"/>
    </source>
</evidence>
<dbReference type="InterPro" id="IPR039361">
    <property type="entry name" value="Cyclin"/>
</dbReference>
<sequence>MATSTTYLCEQSIFFQWGSSRPIRAAPAILTRSKRRRPTDSPVSAMDQGAGPSAVSQLGQQSWGSSPALSVDSFSSTPAAGESLSSLAASTPGSMESLDSDSSRTFLRGFDSQWKRQRARTPPPSSWSKFREAQVMPPQIRQRVPPLPDLQWTEAEDLWNSMRTKDYSYKRDPALMSHHPALKPHMRAILIDWLIEVCEVHRLHRETFYLAVDFLDRYLSRARDLPKSQLQLGGITCLMIAAKLEEIYPPKVADFAYVTDGACTQEDIQDKELVIMKVLNWSLSPITPQHWLGTYLQLTNMEETRCGDAVTAEEFTSPQFSALQFVQMCQLIDLAVMDMASIQFKYGVLAGAAFFHFTRNRELTIRISGYSWFELSPCVTWLGPFYVTLRDHLLCHVPPFDRVPDTDRHNIQIHAVNLQILEEAQKRSEEQEAQLCMSPQATAERPDFLTPPDSGGRHRP</sequence>
<dbReference type="SMART" id="SM00385">
    <property type="entry name" value="CYCLIN"/>
    <property type="match status" value="1"/>
</dbReference>
<dbReference type="CDD" id="cd20519">
    <property type="entry name" value="CYCLIN_CCNE_rpt1"/>
    <property type="match status" value="1"/>
</dbReference>
<dbReference type="SUPFAM" id="SSF47954">
    <property type="entry name" value="Cyclin-like"/>
    <property type="match status" value="2"/>
</dbReference>
<comment type="similarity">
    <text evidence="4">Belongs to the cyclin family.</text>
</comment>
<dbReference type="Gene3D" id="1.10.472.10">
    <property type="entry name" value="Cyclin-like"/>
    <property type="match status" value="2"/>
</dbReference>
<keyword evidence="9" id="KW-1185">Reference proteome</keyword>
<dbReference type="GO" id="GO:0051301">
    <property type="term" value="P:cell division"/>
    <property type="evidence" value="ECO:0007669"/>
    <property type="project" value="UniProtKB-KW"/>
</dbReference>
<dbReference type="FunFam" id="1.10.472.10:FF:000001">
    <property type="entry name" value="G2/mitotic-specific cyclin"/>
    <property type="match status" value="1"/>
</dbReference>
<feature type="compositionally biased region" description="Polar residues" evidence="5">
    <location>
        <begin position="54"/>
        <end position="75"/>
    </location>
</feature>
<keyword evidence="2 4" id="KW-0195">Cyclin</keyword>
<dbReference type="SMART" id="SM01332">
    <property type="entry name" value="Cyclin_C"/>
    <property type="match status" value="1"/>
</dbReference>
<protein>
    <submittedName>
        <fullName evidence="8">G1/S-specific cyclin-E</fullName>
    </submittedName>
</protein>
<keyword evidence="1" id="KW-0132">Cell division</keyword>
<dbReference type="InterPro" id="IPR006671">
    <property type="entry name" value="Cyclin_N"/>
</dbReference>
<dbReference type="PANTHER" id="PTHR10177">
    <property type="entry name" value="CYCLINS"/>
    <property type="match status" value="1"/>
</dbReference>
<feature type="domain" description="Cyclin C-terminal" evidence="7">
    <location>
        <begin position="286"/>
        <end position="417"/>
    </location>
</feature>
<dbReference type="CDD" id="cd20520">
    <property type="entry name" value="CYCLIN_CCNE_rpt2"/>
    <property type="match status" value="1"/>
</dbReference>
<evidence type="ECO:0000313" key="9">
    <source>
        <dbReference type="Proteomes" id="UP000440578"/>
    </source>
</evidence>
<evidence type="ECO:0000256" key="2">
    <source>
        <dbReference type="ARBA" id="ARBA00023127"/>
    </source>
</evidence>
<dbReference type="EMBL" id="VIIS01000239">
    <property type="protein sequence ID" value="KAF0311458.1"/>
    <property type="molecule type" value="Genomic_DNA"/>
</dbReference>
<feature type="domain" description="Cyclin-like" evidence="6">
    <location>
        <begin position="192"/>
        <end position="277"/>
    </location>
</feature>
<organism evidence="8 9">
    <name type="scientific">Amphibalanus amphitrite</name>
    <name type="common">Striped barnacle</name>
    <name type="synonym">Balanus amphitrite</name>
    <dbReference type="NCBI Taxonomy" id="1232801"/>
    <lineage>
        <taxon>Eukaryota</taxon>
        <taxon>Metazoa</taxon>
        <taxon>Ecdysozoa</taxon>
        <taxon>Arthropoda</taxon>
        <taxon>Crustacea</taxon>
        <taxon>Multicrustacea</taxon>
        <taxon>Cirripedia</taxon>
        <taxon>Thoracica</taxon>
        <taxon>Thoracicalcarea</taxon>
        <taxon>Balanomorpha</taxon>
        <taxon>Balanoidea</taxon>
        <taxon>Balanidae</taxon>
        <taxon>Amphibalaninae</taxon>
        <taxon>Amphibalanus</taxon>
    </lineage>
</organism>